<feature type="transmembrane region" description="Helical" evidence="6">
    <location>
        <begin position="672"/>
        <end position="692"/>
    </location>
</feature>
<dbReference type="PANTHER" id="PTHR37994:SF4">
    <property type="entry name" value="ER TRANSPORTER 6TM N-TERMINAL DOMAIN-CONTAINING PROTEIN-RELATED"/>
    <property type="match status" value="1"/>
</dbReference>
<keyword evidence="11" id="KW-1185">Reference proteome</keyword>
<evidence type="ECO:0000256" key="3">
    <source>
        <dbReference type="ARBA" id="ARBA00022989"/>
    </source>
</evidence>
<dbReference type="Proteomes" id="UP000325780">
    <property type="component" value="Unassembled WGS sequence"/>
</dbReference>
<dbReference type="Pfam" id="PF13515">
    <property type="entry name" value="FUSC_2"/>
    <property type="match status" value="1"/>
</dbReference>
<sequence length="1047" mass="117838">MVSRVSSNESDESQWRTPEQPDETSEKQKLGFLARLKSGWNSLGLDLPTVILMMNFQSDAISSRFNTVGYLMAIVSVLGFAIQPRAKFIQMMILDVLSVCVASAVTLLMMYSCVKARQHTEKVSSAGMSPNAAPYNSSASAVSGVWLFFQIYVVHSFRAKYQQFQFPVIIYSIFANVTFTYGSRLTTMAAAISMVKKLMEACLLGLGLSTGVCLFIYPTTSRGVVFKQMTGYIGCLRSALQAHTAYFESLEENDMFGRAETFDSHVEKVTKEGKVYSPEAQAIRTGVQKITEIHGKLHGDLTFAKREIAFGNLGPDDLQAIFRHLRQVMIPVVGLSFIVDVFQRLSEYNKWNAPIDPTATEIPDLIRQRVVQEWNDIMRAVHDPLKSMIQAIDEGLQHASFVLKLAKPPKKNGHTENGLVSPSGTPDVEASAVPSPGDKDFASYFERKLREFKVAKRIALRTWSEEKGIKLPDDFFDRDADDMEDINFKFNDPIIGRERSQRQLYLILYMEQLLSSTGQTALEFVRYADEKRDSGKLSRRHLIIPGWKRLRKWVTSLLAAEDSHEDDNMGDINTQNNVLHLGDAYRYRKDPEHLPPESFIERVGDKIRLIPAMFRSKESAYGFRVACATMTIAVIGFVHDTQTFFIRQRFIWAMIMVNLSMSPTTGQSIFGFVLRLFGTVLAMVLSFLSWYIPGKQTPGIIVFFFVFLSFVFYVPIKLFRFRIIGIITIISTSMIVGYELQVRKVGEQVATSNGQDYYPIYLLAPYRLATVAGGIGVAFFWTFFPYPISEHSVLRQSLGASLYLLANYYSIIHETVKARVRSEAGGMALETSAGRRLIKSRNKVFSKQMVMLNGLRTYSGFLKWEVPIGGRFPKKQYDSIITCIENIVSYLSLLGYASDTLLQIGNDPEESNSAWLHDFKKLVASAGVTTHEITSVLCLLSASITDRKPLPPYLKSPRPYSFSKRLEAMDKDILSLKHIAEPGFATFAVLQISTRCIGGDVERLMKDVKKLVGELDFSFHAVSTAHSAKSSSEVSRFSRATDRNKLD</sequence>
<proteinExistence type="predicted"/>
<feature type="region of interest" description="Disordered" evidence="5">
    <location>
        <begin position="409"/>
        <end position="434"/>
    </location>
</feature>
<feature type="transmembrane region" description="Helical" evidence="6">
    <location>
        <begin position="760"/>
        <end position="781"/>
    </location>
</feature>
<dbReference type="InterPro" id="IPR018820">
    <property type="entry name" value="BRE4-related_DUF2421"/>
</dbReference>
<evidence type="ECO:0000313" key="11">
    <source>
        <dbReference type="Proteomes" id="UP000325780"/>
    </source>
</evidence>
<feature type="domain" description="Integral membrane bound transporter" evidence="9">
    <location>
        <begin position="641"/>
        <end position="781"/>
    </location>
</feature>
<evidence type="ECO:0000256" key="6">
    <source>
        <dbReference type="SAM" id="Phobius"/>
    </source>
</evidence>
<dbReference type="Pfam" id="PF10334">
    <property type="entry name" value="BRE4"/>
    <property type="match status" value="1"/>
</dbReference>
<dbReference type="AlphaFoldDB" id="A0A5N6U791"/>
<feature type="transmembrane region" description="Helical" evidence="6">
    <location>
        <begin position="88"/>
        <end position="111"/>
    </location>
</feature>
<dbReference type="GO" id="GO:0016020">
    <property type="term" value="C:membrane"/>
    <property type="evidence" value="ECO:0007669"/>
    <property type="project" value="UniProtKB-SubCell"/>
</dbReference>
<reference evidence="10 11" key="1">
    <citation type="submission" date="2019-04" db="EMBL/GenBank/DDBJ databases">
        <title>Friends and foes A comparative genomics study of 23 Aspergillus species from section Flavi.</title>
        <authorList>
            <consortium name="DOE Joint Genome Institute"/>
            <person name="Kjaerbolling I."/>
            <person name="Vesth T."/>
            <person name="Frisvad J.C."/>
            <person name="Nybo J.L."/>
            <person name="Theobald S."/>
            <person name="Kildgaard S."/>
            <person name="Isbrandt T."/>
            <person name="Kuo A."/>
            <person name="Sato A."/>
            <person name="Lyhne E.K."/>
            <person name="Kogle M.E."/>
            <person name="Wiebenga A."/>
            <person name="Kun R.S."/>
            <person name="Lubbers R.J."/>
            <person name="Makela M.R."/>
            <person name="Barry K."/>
            <person name="Chovatia M."/>
            <person name="Clum A."/>
            <person name="Daum C."/>
            <person name="Haridas S."/>
            <person name="He G."/>
            <person name="LaButti K."/>
            <person name="Lipzen A."/>
            <person name="Mondo S."/>
            <person name="Riley R."/>
            <person name="Salamov A."/>
            <person name="Simmons B.A."/>
            <person name="Magnuson J.K."/>
            <person name="Henrissat B."/>
            <person name="Mortensen U.H."/>
            <person name="Larsen T.O."/>
            <person name="Devries R.P."/>
            <person name="Grigoriev I.V."/>
            <person name="Machida M."/>
            <person name="Baker S.E."/>
            <person name="Andersen M.R."/>
        </authorList>
    </citation>
    <scope>NUCLEOTIDE SEQUENCE [LARGE SCALE GENOMIC DNA]</scope>
    <source>
        <strain evidence="10 11">IBT 18842</strain>
    </source>
</reference>
<dbReference type="OrthoDB" id="2274698at2759"/>
<feature type="transmembrane region" description="Helical" evidence="6">
    <location>
        <begin position="164"/>
        <end position="186"/>
    </location>
</feature>
<dbReference type="EMBL" id="ML742029">
    <property type="protein sequence ID" value="KAE8154488.1"/>
    <property type="molecule type" value="Genomic_DNA"/>
</dbReference>
<evidence type="ECO:0000259" key="9">
    <source>
        <dbReference type="Pfam" id="PF13515"/>
    </source>
</evidence>
<evidence type="ECO:0000256" key="4">
    <source>
        <dbReference type="ARBA" id="ARBA00023136"/>
    </source>
</evidence>
<feature type="transmembrane region" description="Helical" evidence="6">
    <location>
        <begin position="722"/>
        <end position="740"/>
    </location>
</feature>
<dbReference type="InterPro" id="IPR049453">
    <property type="entry name" value="Memb_transporter_dom"/>
</dbReference>
<feature type="domain" description="DUF2421" evidence="7">
    <location>
        <begin position="785"/>
        <end position="1014"/>
    </location>
</feature>
<evidence type="ECO:0000313" key="10">
    <source>
        <dbReference type="EMBL" id="KAE8154488.1"/>
    </source>
</evidence>
<evidence type="ECO:0000259" key="7">
    <source>
        <dbReference type="Pfam" id="PF10334"/>
    </source>
</evidence>
<dbReference type="InterPro" id="IPR018823">
    <property type="entry name" value="ArAE_2_N"/>
</dbReference>
<gene>
    <name evidence="10" type="ORF">BDV25DRAFT_126552</name>
</gene>
<feature type="transmembrane region" description="Helical" evidence="6">
    <location>
        <begin position="621"/>
        <end position="638"/>
    </location>
</feature>
<feature type="domain" description="Putative ER transporter 6TM N-terminal" evidence="8">
    <location>
        <begin position="59"/>
        <end position="465"/>
    </location>
</feature>
<organism evidence="10 11">
    <name type="scientific">Aspergillus avenaceus</name>
    <dbReference type="NCBI Taxonomy" id="36643"/>
    <lineage>
        <taxon>Eukaryota</taxon>
        <taxon>Fungi</taxon>
        <taxon>Dikarya</taxon>
        <taxon>Ascomycota</taxon>
        <taxon>Pezizomycotina</taxon>
        <taxon>Eurotiomycetes</taxon>
        <taxon>Eurotiomycetidae</taxon>
        <taxon>Eurotiales</taxon>
        <taxon>Aspergillaceae</taxon>
        <taxon>Aspergillus</taxon>
        <taxon>Aspergillus subgen. Circumdati</taxon>
    </lineage>
</organism>
<evidence type="ECO:0000256" key="1">
    <source>
        <dbReference type="ARBA" id="ARBA00004141"/>
    </source>
</evidence>
<feature type="region of interest" description="Disordered" evidence="5">
    <location>
        <begin position="1"/>
        <end position="27"/>
    </location>
</feature>
<accession>A0A5N6U791</accession>
<evidence type="ECO:0000256" key="5">
    <source>
        <dbReference type="SAM" id="MobiDB-lite"/>
    </source>
</evidence>
<dbReference type="Pfam" id="PF10337">
    <property type="entry name" value="ArAE_2_N"/>
    <property type="match status" value="1"/>
</dbReference>
<keyword evidence="4 6" id="KW-0472">Membrane</keyword>
<dbReference type="PANTHER" id="PTHR37994">
    <property type="entry name" value="ARAE_2_N DOMAIN-CONTAINING PROTEIN-RELATED"/>
    <property type="match status" value="1"/>
</dbReference>
<protein>
    <recommendedName>
        <fullName evidence="12">ER transporter 6TM N-terminal domain-containing protein</fullName>
    </recommendedName>
</protein>
<feature type="transmembrane region" description="Helical" evidence="6">
    <location>
        <begin position="198"/>
        <end position="217"/>
    </location>
</feature>
<evidence type="ECO:0000259" key="8">
    <source>
        <dbReference type="Pfam" id="PF10337"/>
    </source>
</evidence>
<evidence type="ECO:0000256" key="2">
    <source>
        <dbReference type="ARBA" id="ARBA00022692"/>
    </source>
</evidence>
<feature type="transmembrane region" description="Helical" evidence="6">
    <location>
        <begin position="699"/>
        <end position="716"/>
    </location>
</feature>
<name>A0A5N6U791_ASPAV</name>
<evidence type="ECO:0008006" key="12">
    <source>
        <dbReference type="Google" id="ProtNLM"/>
    </source>
</evidence>
<keyword evidence="3 6" id="KW-1133">Transmembrane helix</keyword>
<comment type="subcellular location">
    <subcellularLocation>
        <location evidence="1">Membrane</location>
        <topology evidence="1">Multi-pass membrane protein</topology>
    </subcellularLocation>
</comment>
<feature type="transmembrane region" description="Helical" evidence="6">
    <location>
        <begin position="132"/>
        <end position="152"/>
    </location>
</feature>
<keyword evidence="2 6" id="KW-0812">Transmembrane</keyword>
<feature type="transmembrane region" description="Helical" evidence="6">
    <location>
        <begin position="63"/>
        <end position="82"/>
    </location>
</feature>